<feature type="transmembrane region" description="Helical" evidence="9">
    <location>
        <begin position="503"/>
        <end position="522"/>
    </location>
</feature>
<dbReference type="InterPro" id="IPR035906">
    <property type="entry name" value="MetI-like_sf"/>
</dbReference>
<keyword evidence="7 9" id="KW-1133">Transmembrane helix</keyword>
<dbReference type="Proteomes" id="UP001058860">
    <property type="component" value="Chromosome"/>
</dbReference>
<dbReference type="InterPro" id="IPR000515">
    <property type="entry name" value="MetI-like"/>
</dbReference>
<feature type="transmembrane region" description="Helical" evidence="9">
    <location>
        <begin position="30"/>
        <end position="51"/>
    </location>
</feature>
<evidence type="ECO:0000259" key="11">
    <source>
        <dbReference type="PROSITE" id="PS50928"/>
    </source>
</evidence>
<protein>
    <submittedName>
        <fullName evidence="12">ABC transporter permease subunit</fullName>
    </submittedName>
</protein>
<dbReference type="CDD" id="cd06261">
    <property type="entry name" value="TM_PBP2"/>
    <property type="match status" value="2"/>
</dbReference>
<comment type="similarity">
    <text evidence="2">Belongs to the binding-protein-dependent transport system permease family. CysTW subfamily.</text>
</comment>
<keyword evidence="5" id="KW-0592">Phosphate transport</keyword>
<evidence type="ECO:0000313" key="12">
    <source>
        <dbReference type="EMBL" id="UUY01675.1"/>
    </source>
</evidence>
<feature type="transmembrane region" description="Helical" evidence="9">
    <location>
        <begin position="138"/>
        <end position="161"/>
    </location>
</feature>
<evidence type="ECO:0000256" key="6">
    <source>
        <dbReference type="ARBA" id="ARBA00022692"/>
    </source>
</evidence>
<evidence type="ECO:0000256" key="8">
    <source>
        <dbReference type="ARBA" id="ARBA00023136"/>
    </source>
</evidence>
<feature type="transmembrane region" description="Helical" evidence="9">
    <location>
        <begin position="184"/>
        <end position="204"/>
    </location>
</feature>
<dbReference type="Gene3D" id="1.10.3720.10">
    <property type="entry name" value="MetI-like"/>
    <property type="match status" value="2"/>
</dbReference>
<evidence type="ECO:0000256" key="3">
    <source>
        <dbReference type="ARBA" id="ARBA00022448"/>
    </source>
</evidence>
<organism evidence="12 13">
    <name type="scientific">Svornostia abyssi</name>
    <dbReference type="NCBI Taxonomy" id="2898438"/>
    <lineage>
        <taxon>Bacteria</taxon>
        <taxon>Bacillati</taxon>
        <taxon>Actinomycetota</taxon>
        <taxon>Thermoleophilia</taxon>
        <taxon>Solirubrobacterales</taxon>
        <taxon>Baekduiaceae</taxon>
        <taxon>Svornostia</taxon>
    </lineage>
</organism>
<evidence type="ECO:0000256" key="5">
    <source>
        <dbReference type="ARBA" id="ARBA00022592"/>
    </source>
</evidence>
<evidence type="ECO:0000256" key="7">
    <source>
        <dbReference type="ARBA" id="ARBA00022989"/>
    </source>
</evidence>
<dbReference type="PANTHER" id="PTHR30425:SF1">
    <property type="entry name" value="PHOSPHATE TRANSPORT SYSTEM PERMEASE PROTEIN PSTC"/>
    <property type="match status" value="1"/>
</dbReference>
<keyword evidence="13" id="KW-1185">Reference proteome</keyword>
<feature type="compositionally biased region" description="Basic residues" evidence="10">
    <location>
        <begin position="309"/>
        <end position="327"/>
    </location>
</feature>
<feature type="compositionally biased region" description="Basic and acidic residues" evidence="10">
    <location>
        <begin position="296"/>
        <end position="308"/>
    </location>
</feature>
<evidence type="ECO:0000256" key="1">
    <source>
        <dbReference type="ARBA" id="ARBA00004651"/>
    </source>
</evidence>
<evidence type="ECO:0000256" key="4">
    <source>
        <dbReference type="ARBA" id="ARBA00022475"/>
    </source>
</evidence>
<feature type="region of interest" description="Disordered" evidence="10">
    <location>
        <begin position="245"/>
        <end position="331"/>
    </location>
</feature>
<dbReference type="SUPFAM" id="SSF161098">
    <property type="entry name" value="MetI-like"/>
    <property type="match status" value="2"/>
</dbReference>
<dbReference type="PROSITE" id="PS50928">
    <property type="entry name" value="ABC_TM1"/>
    <property type="match status" value="1"/>
</dbReference>
<keyword evidence="3 9" id="KW-0813">Transport</keyword>
<feature type="domain" description="ABC transmembrane type-1" evidence="11">
    <location>
        <begin position="421"/>
        <end position="645"/>
    </location>
</feature>
<sequence>MAAGAPTATGRPLAALARLREPWSDRRAELVLGAVACFVLALIAGMIVFVFSKAWPSFSENGLSWFGDTGNVNQQLDTIQQPGTAEPVYTFGAFDLIWGTVLTTGGAVLFGIVFSTLAAVFLVEFAPESIRRVLTPTVSLLAAVPSVIYGLIGILVLAPFIGKMISQERKESVGGIVSLTGENWLLATFVLAIMIIPIMTAIIAQALRQVPRGWTEGAAALGVNRWRVMWTVSIRTARPAIIAGRRAGHRPRARRGHHARDGVRRLGVRAEPGRRPHVLPRADPPARRDHRLLPRGAREPGDRGDALQHRRRPPRLRHGAVHRRVRRQAADEEVRNPHLMATVPKAPKRTGAVESLSTWRWTDRIALGLCWACGIALCLTAAAILLYMAFRGLQYLRPELLFERPTGAVDQTQSGGILDPILGTMLLTVLGTAIAIPLGVCVALWLVEYGRPAGLARAVESGVEIVAGTPSIVLAIFGLIIFQQSWLGWLSFTAEGGGVFGRSLVNASIMMSFIALPLVVGATREGLNQIPGHVREASYALGKTKAATIRRVLLPAVRPSIATGTALGMGRIAGDTAIVIILLGNTLLIEPQGDTPVLGLLTGTGSTLTSYVYENSPAGEGGAYEKAYAAAFVLLLVVLALNFAVARIVGGGTTSRSTLWNR</sequence>
<feature type="transmembrane region" description="Helical" evidence="9">
    <location>
        <begin position="627"/>
        <end position="649"/>
    </location>
</feature>
<keyword evidence="6 9" id="KW-0812">Transmembrane</keyword>
<evidence type="ECO:0000256" key="2">
    <source>
        <dbReference type="ARBA" id="ARBA00007069"/>
    </source>
</evidence>
<accession>A0ABY5PAZ8</accession>
<feature type="transmembrane region" description="Helical" evidence="9">
    <location>
        <begin position="421"/>
        <end position="447"/>
    </location>
</feature>
<dbReference type="EMBL" id="CP088295">
    <property type="protein sequence ID" value="UUY01675.1"/>
    <property type="molecule type" value="Genomic_DNA"/>
</dbReference>
<feature type="transmembrane region" description="Helical" evidence="9">
    <location>
        <begin position="459"/>
        <end position="483"/>
    </location>
</feature>
<dbReference type="RefSeq" id="WP_353862227.1">
    <property type="nucleotide sequence ID" value="NZ_CP088295.1"/>
</dbReference>
<evidence type="ECO:0000256" key="9">
    <source>
        <dbReference type="RuleBase" id="RU363032"/>
    </source>
</evidence>
<dbReference type="InterPro" id="IPR051124">
    <property type="entry name" value="Phosphate_Transport_Permease"/>
</dbReference>
<evidence type="ECO:0000256" key="10">
    <source>
        <dbReference type="SAM" id="MobiDB-lite"/>
    </source>
</evidence>
<dbReference type="PANTHER" id="PTHR30425">
    <property type="entry name" value="PHOSPHATE TRANSPORT SYSTEM PERMEASE PROTEIN PST"/>
    <property type="match status" value="1"/>
</dbReference>
<feature type="compositionally biased region" description="Basic residues" evidence="10">
    <location>
        <begin position="246"/>
        <end position="258"/>
    </location>
</feature>
<keyword evidence="4" id="KW-1003">Cell membrane</keyword>
<feature type="transmembrane region" description="Helical" evidence="9">
    <location>
        <begin position="96"/>
        <end position="126"/>
    </location>
</feature>
<evidence type="ECO:0000313" key="13">
    <source>
        <dbReference type="Proteomes" id="UP001058860"/>
    </source>
</evidence>
<proteinExistence type="inferred from homology"/>
<feature type="transmembrane region" description="Helical" evidence="9">
    <location>
        <begin position="365"/>
        <end position="390"/>
    </location>
</feature>
<reference evidence="13" key="1">
    <citation type="submission" date="2021-11" db="EMBL/GenBank/DDBJ databases">
        <title>Cultivation dependent microbiological survey of springs from the worlds oldest radium mine currently devoted to the extraction of radon-saturated water.</title>
        <authorList>
            <person name="Kapinusova G."/>
            <person name="Smrhova T."/>
            <person name="Strejcek M."/>
            <person name="Suman J."/>
            <person name="Jani K."/>
            <person name="Pajer P."/>
            <person name="Uhlik O."/>
        </authorList>
    </citation>
    <scope>NUCLEOTIDE SEQUENCE [LARGE SCALE GENOMIC DNA]</scope>
    <source>
        <strain evidence="13">J379</strain>
    </source>
</reference>
<name>A0ABY5PAZ8_9ACTN</name>
<gene>
    <name evidence="12" type="ORF">LRS13_13155</name>
</gene>
<comment type="subcellular location">
    <subcellularLocation>
        <location evidence="1 9">Cell membrane</location>
        <topology evidence="1 9">Multi-pass membrane protein</topology>
    </subcellularLocation>
</comment>
<dbReference type="Pfam" id="PF00528">
    <property type="entry name" value="BPD_transp_1"/>
    <property type="match status" value="2"/>
</dbReference>
<keyword evidence="8 9" id="KW-0472">Membrane</keyword>